<protein>
    <submittedName>
        <fullName evidence="1">Uncharacterized protein</fullName>
    </submittedName>
</protein>
<dbReference type="EMBL" id="JAIWYP010000007">
    <property type="protein sequence ID" value="KAH3792281.1"/>
    <property type="molecule type" value="Genomic_DNA"/>
</dbReference>
<keyword evidence="2" id="KW-1185">Reference proteome</keyword>
<evidence type="ECO:0000313" key="1">
    <source>
        <dbReference type="EMBL" id="KAH3792281.1"/>
    </source>
</evidence>
<proteinExistence type="predicted"/>
<evidence type="ECO:0000313" key="2">
    <source>
        <dbReference type="Proteomes" id="UP000828390"/>
    </source>
</evidence>
<sequence length="60" mass="6736">MGEWIMSEKPEAMIAVLLKDTIDKVLPLRLSKLCVLHAKGMSKAYAVSTYYYNGGMSRLI</sequence>
<accession>A0A9D4F943</accession>
<dbReference type="Proteomes" id="UP000828390">
    <property type="component" value="Unassembled WGS sequence"/>
</dbReference>
<name>A0A9D4F943_DREPO</name>
<reference evidence="1" key="2">
    <citation type="submission" date="2020-11" db="EMBL/GenBank/DDBJ databases">
        <authorList>
            <person name="McCartney M.A."/>
            <person name="Auch B."/>
            <person name="Kono T."/>
            <person name="Mallez S."/>
            <person name="Becker A."/>
            <person name="Gohl D.M."/>
            <person name="Silverstein K.A.T."/>
            <person name="Koren S."/>
            <person name="Bechman K.B."/>
            <person name="Herman A."/>
            <person name="Abrahante J.E."/>
            <person name="Garbe J."/>
        </authorList>
    </citation>
    <scope>NUCLEOTIDE SEQUENCE</scope>
    <source>
        <strain evidence="1">Duluth1</strain>
        <tissue evidence="1">Whole animal</tissue>
    </source>
</reference>
<dbReference type="AlphaFoldDB" id="A0A9D4F943"/>
<gene>
    <name evidence="1" type="ORF">DPMN_145773</name>
</gene>
<organism evidence="1 2">
    <name type="scientific">Dreissena polymorpha</name>
    <name type="common">Zebra mussel</name>
    <name type="synonym">Mytilus polymorpha</name>
    <dbReference type="NCBI Taxonomy" id="45954"/>
    <lineage>
        <taxon>Eukaryota</taxon>
        <taxon>Metazoa</taxon>
        <taxon>Spiralia</taxon>
        <taxon>Lophotrochozoa</taxon>
        <taxon>Mollusca</taxon>
        <taxon>Bivalvia</taxon>
        <taxon>Autobranchia</taxon>
        <taxon>Heteroconchia</taxon>
        <taxon>Euheterodonta</taxon>
        <taxon>Imparidentia</taxon>
        <taxon>Neoheterodontei</taxon>
        <taxon>Myida</taxon>
        <taxon>Dreissenoidea</taxon>
        <taxon>Dreissenidae</taxon>
        <taxon>Dreissena</taxon>
    </lineage>
</organism>
<reference evidence="1" key="1">
    <citation type="journal article" date="2019" name="bioRxiv">
        <title>The Genome of the Zebra Mussel, Dreissena polymorpha: A Resource for Invasive Species Research.</title>
        <authorList>
            <person name="McCartney M.A."/>
            <person name="Auch B."/>
            <person name="Kono T."/>
            <person name="Mallez S."/>
            <person name="Zhang Y."/>
            <person name="Obille A."/>
            <person name="Becker A."/>
            <person name="Abrahante J.E."/>
            <person name="Garbe J."/>
            <person name="Badalamenti J.P."/>
            <person name="Herman A."/>
            <person name="Mangelson H."/>
            <person name="Liachko I."/>
            <person name="Sullivan S."/>
            <person name="Sone E.D."/>
            <person name="Koren S."/>
            <person name="Silverstein K.A.T."/>
            <person name="Beckman K.B."/>
            <person name="Gohl D.M."/>
        </authorList>
    </citation>
    <scope>NUCLEOTIDE SEQUENCE</scope>
    <source>
        <strain evidence="1">Duluth1</strain>
        <tissue evidence="1">Whole animal</tissue>
    </source>
</reference>
<comment type="caution">
    <text evidence="1">The sequence shown here is derived from an EMBL/GenBank/DDBJ whole genome shotgun (WGS) entry which is preliminary data.</text>
</comment>